<dbReference type="EMBL" id="LCJB01000088">
    <property type="protein sequence ID" value="KKT68077.1"/>
    <property type="molecule type" value="Genomic_DNA"/>
</dbReference>
<evidence type="ECO:0000313" key="1">
    <source>
        <dbReference type="EMBL" id="KKT68077.1"/>
    </source>
</evidence>
<dbReference type="GO" id="GO:0016787">
    <property type="term" value="F:hydrolase activity"/>
    <property type="evidence" value="ECO:0007669"/>
    <property type="project" value="InterPro"/>
</dbReference>
<comment type="caution">
    <text evidence="1">The sequence shown here is derived from an EMBL/GenBank/DDBJ whole genome shotgun (WGS) entry which is preliminary data.</text>
</comment>
<dbReference type="InterPro" id="IPR029058">
    <property type="entry name" value="AB_hydrolase_fold"/>
</dbReference>
<dbReference type="SUPFAM" id="SSF53474">
    <property type="entry name" value="alpha/beta-Hydrolases"/>
    <property type="match status" value="1"/>
</dbReference>
<name>A0A0G1LH30_9BACT</name>
<sequence length="249" mass="28370">MAKIVLIHGFAVHLTVPIIRPPFGPAACFKVFEKKVEDGEAKVFQWGIKKQVSPVRLLDPFFWIKHYQSEKAIATSSATLERLQDFLEQEKPEIIICHSMGCYLLNNFCKNFSLPDSVKKIIFVQADTSTTSASYAPSVPLHNFFCPWDPTLLISMIFNREKRVGLFSSSKADKNIFWPLFLPINLHTSTIRDKRFLEFVEFFSSTSITENGFTPSQEGELVKISDETLKQFKAGKIKGYKSAKSLFDK</sequence>
<evidence type="ECO:0000313" key="2">
    <source>
        <dbReference type="Proteomes" id="UP000034154"/>
    </source>
</evidence>
<gene>
    <name evidence="1" type="ORF">UW63_C0088G0002</name>
</gene>
<dbReference type="Gene3D" id="3.40.50.1820">
    <property type="entry name" value="alpha/beta hydrolase"/>
    <property type="match status" value="1"/>
</dbReference>
<organism evidence="1 2">
    <name type="scientific">Candidatus Uhrbacteria bacterium GW2011_GWF2_44_350</name>
    <dbReference type="NCBI Taxonomy" id="1619000"/>
    <lineage>
        <taxon>Bacteria</taxon>
        <taxon>Candidatus Uhriibacteriota</taxon>
    </lineage>
</organism>
<dbReference type="AlphaFoldDB" id="A0A0G1LH30"/>
<dbReference type="Proteomes" id="UP000034154">
    <property type="component" value="Unassembled WGS sequence"/>
</dbReference>
<proteinExistence type="predicted"/>
<accession>A0A0G1LH30</accession>
<protein>
    <recommendedName>
        <fullName evidence="3">Alpha/beta hydrolase family protein</fullName>
    </recommendedName>
</protein>
<evidence type="ECO:0008006" key="3">
    <source>
        <dbReference type="Google" id="ProtNLM"/>
    </source>
</evidence>
<reference evidence="1 2" key="1">
    <citation type="journal article" date="2015" name="Nature">
        <title>rRNA introns, odd ribosomes, and small enigmatic genomes across a large radiation of phyla.</title>
        <authorList>
            <person name="Brown C.T."/>
            <person name="Hug L.A."/>
            <person name="Thomas B.C."/>
            <person name="Sharon I."/>
            <person name="Castelle C.J."/>
            <person name="Singh A."/>
            <person name="Wilkins M.J."/>
            <person name="Williams K.H."/>
            <person name="Banfield J.F."/>
        </authorList>
    </citation>
    <scope>NUCLEOTIDE SEQUENCE [LARGE SCALE GENOMIC DNA]</scope>
</reference>